<gene>
    <name evidence="4" type="ORF">HHK36_000023</name>
</gene>
<evidence type="ECO:0000256" key="2">
    <source>
        <dbReference type="SAM" id="MobiDB-lite"/>
    </source>
</evidence>
<accession>A0A834ZR77</accession>
<evidence type="ECO:0000313" key="4">
    <source>
        <dbReference type="EMBL" id="KAF8412070.1"/>
    </source>
</evidence>
<evidence type="ECO:0000313" key="5">
    <source>
        <dbReference type="Proteomes" id="UP000655225"/>
    </source>
</evidence>
<dbReference type="Proteomes" id="UP000655225">
    <property type="component" value="Unassembled WGS sequence"/>
</dbReference>
<reference evidence="4 5" key="1">
    <citation type="submission" date="2020-04" db="EMBL/GenBank/DDBJ databases">
        <title>Plant Genome Project.</title>
        <authorList>
            <person name="Zhang R.-G."/>
        </authorList>
    </citation>
    <scope>NUCLEOTIDE SEQUENCE [LARGE SCALE GENOMIC DNA]</scope>
    <source>
        <strain evidence="4">YNK0</strain>
        <tissue evidence="4">Leaf</tissue>
    </source>
</reference>
<name>A0A834ZR77_TETSI</name>
<comment type="caution">
    <text evidence="4">The sequence shown here is derived from an EMBL/GenBank/DDBJ whole genome shotgun (WGS) entry which is preliminary data.</text>
</comment>
<evidence type="ECO:0000256" key="1">
    <source>
        <dbReference type="SAM" id="Coils"/>
    </source>
</evidence>
<feature type="coiled-coil region" evidence="1">
    <location>
        <begin position="151"/>
        <end position="251"/>
    </location>
</feature>
<keyword evidence="1" id="KW-0175">Coiled coil</keyword>
<feature type="region of interest" description="Disordered" evidence="2">
    <location>
        <begin position="1"/>
        <end position="23"/>
    </location>
</feature>
<dbReference type="PANTHER" id="PTHR35766:SF1">
    <property type="entry name" value="OS08G0543600 PROTEIN"/>
    <property type="match status" value="1"/>
</dbReference>
<feature type="region of interest" description="Disordered" evidence="2">
    <location>
        <begin position="846"/>
        <end position="871"/>
    </location>
</feature>
<feature type="region of interest" description="Disordered" evidence="2">
    <location>
        <begin position="321"/>
        <end position="340"/>
    </location>
</feature>
<dbReference type="InterPro" id="IPR056142">
    <property type="entry name" value="DUF7725"/>
</dbReference>
<dbReference type="OrthoDB" id="2020644at2759"/>
<dbReference type="OMA" id="NINDAQD"/>
<keyword evidence="5" id="KW-1185">Reference proteome</keyword>
<dbReference type="AlphaFoldDB" id="A0A834ZR77"/>
<sequence length="871" mass="96480">MEAAAGVADGRSGSLPMTSEPARKEWRAVSEHSIRNSGNEVTIYALLSMDGGFFFLNREVIMASVGQEELGQSEERRIYEALDMDLCSTSIPMENGILQQRLLSISRQREELQQMEIQLSAQLMARMEMIEMHNSFDAQIKEHTNAASKLKFSAEDQLQEKDQTIDELELKMEEKDRELRAIKIDNEAAWAKEDLLREQNKEFATFRRECENSEAERTQFIKEIYDLKEHIQEKERQLHDMEEQNRVAQESIIYKDERLREDQAWVARAQEMDALRSTTNHSLQAELREHMQRLHLHTIQQLQLELAEARERSGIYHDESHIERSNSKDASPFGQNQGNQLDVNEGGTLSSNSGVLPNGNMGNVPPFVSSGDASTKTNQVPGVPVAPSSLFGMGAYLPSGHVAPLHPFVMHQQGVPHSVPSTNSNVTQSQVGHFQPIPAISSHQQWQNQQAVSEGSPISNHNQYQPSIIEQNLLRSDAHYDNELSANGHVLSSEYLDAHINKGQEPSSIITTSSEEAQENLQENCSQFHDVLRLDPPEQKSETKGLDENTITANNHSQEVQGLTTELLSFVNTSLTDSPSHPVNMNEMIDSNAGAVVLPEASVSADRPSKSLMPENILEPTLLDERSLLACIVRAIPVASAGRIRISSTLPNRLGKMLAPLHWHDYKRKYGKLDDFVVGHPELFVIEGDFIQLREGAQEIISATTAVAKVAAAAAAAAAASTPHSSLFPSVAVTPVAQTHHSKKVSSIDSRHAKTISIDPATGTLADACDKHSQLSAMQNQHLNGVYFNVKGLSNVNISSKLKDLQKLNDLRSEFRPSRTSVHMDVGNGTNPDRTGLDTLQKKGPINGRHGSNFGGKQQGRTTGIVLTSRR</sequence>
<feature type="compositionally biased region" description="Polar residues" evidence="2">
    <location>
        <begin position="859"/>
        <end position="871"/>
    </location>
</feature>
<protein>
    <recommendedName>
        <fullName evidence="3">DUF7725 domain-containing protein</fullName>
    </recommendedName>
</protein>
<dbReference type="PANTHER" id="PTHR35766">
    <property type="entry name" value="OS08G0543600 PROTEIN"/>
    <property type="match status" value="1"/>
</dbReference>
<dbReference type="Pfam" id="PF24851">
    <property type="entry name" value="DUF7725"/>
    <property type="match status" value="1"/>
</dbReference>
<proteinExistence type="predicted"/>
<organism evidence="4 5">
    <name type="scientific">Tetracentron sinense</name>
    <name type="common">Spur-leaf</name>
    <dbReference type="NCBI Taxonomy" id="13715"/>
    <lineage>
        <taxon>Eukaryota</taxon>
        <taxon>Viridiplantae</taxon>
        <taxon>Streptophyta</taxon>
        <taxon>Embryophyta</taxon>
        <taxon>Tracheophyta</taxon>
        <taxon>Spermatophyta</taxon>
        <taxon>Magnoliopsida</taxon>
        <taxon>Trochodendrales</taxon>
        <taxon>Trochodendraceae</taxon>
        <taxon>Tetracentron</taxon>
    </lineage>
</organism>
<feature type="domain" description="DUF7725" evidence="3">
    <location>
        <begin position="622"/>
        <end position="694"/>
    </location>
</feature>
<dbReference type="EMBL" id="JABCRI010000001">
    <property type="protein sequence ID" value="KAF8412070.1"/>
    <property type="molecule type" value="Genomic_DNA"/>
</dbReference>
<evidence type="ECO:0000259" key="3">
    <source>
        <dbReference type="Pfam" id="PF24851"/>
    </source>
</evidence>